<dbReference type="OrthoDB" id="270318at2759"/>
<protein>
    <submittedName>
        <fullName evidence="1">Uncharacterized protein</fullName>
    </submittedName>
</protein>
<dbReference type="EMBL" id="PJQM01004593">
    <property type="protein sequence ID" value="RCH83933.1"/>
    <property type="molecule type" value="Genomic_DNA"/>
</dbReference>
<name>A0A367J1W7_RHIST</name>
<reference evidence="1 2" key="1">
    <citation type="journal article" date="2018" name="G3 (Bethesda)">
        <title>Phylogenetic and Phylogenomic Definition of Rhizopus Species.</title>
        <authorList>
            <person name="Gryganskyi A.P."/>
            <person name="Golan J."/>
            <person name="Dolatabadi S."/>
            <person name="Mondo S."/>
            <person name="Robb S."/>
            <person name="Idnurm A."/>
            <person name="Muszewska A."/>
            <person name="Steczkiewicz K."/>
            <person name="Masonjones S."/>
            <person name="Liao H.L."/>
            <person name="Gajdeczka M.T."/>
            <person name="Anike F."/>
            <person name="Vuek A."/>
            <person name="Anishchenko I.M."/>
            <person name="Voigt K."/>
            <person name="de Hoog G.S."/>
            <person name="Smith M.E."/>
            <person name="Heitman J."/>
            <person name="Vilgalys R."/>
            <person name="Stajich J.E."/>
        </authorList>
    </citation>
    <scope>NUCLEOTIDE SEQUENCE [LARGE SCALE GENOMIC DNA]</scope>
    <source>
        <strain evidence="1 2">LSU 92-RS-03</strain>
    </source>
</reference>
<accession>A0A367J1W7</accession>
<dbReference type="AlphaFoldDB" id="A0A367J1W7"/>
<comment type="caution">
    <text evidence="1">The sequence shown here is derived from an EMBL/GenBank/DDBJ whole genome shotgun (WGS) entry which is preliminary data.</text>
</comment>
<dbReference type="Proteomes" id="UP000253551">
    <property type="component" value="Unassembled WGS sequence"/>
</dbReference>
<dbReference type="STRING" id="4846.A0A367J1W7"/>
<evidence type="ECO:0000313" key="1">
    <source>
        <dbReference type="EMBL" id="RCH83933.1"/>
    </source>
</evidence>
<gene>
    <name evidence="1" type="ORF">CU098_008464</name>
</gene>
<evidence type="ECO:0000313" key="2">
    <source>
        <dbReference type="Proteomes" id="UP000253551"/>
    </source>
</evidence>
<sequence length="257" mass="29662">ATCKQFQRIAQDPTCESSWIITRYGRRLSIYYALLTLPERCHPDFLYTLFRSGAQLPSCLTQALVQNYGKRSTSQFATQIQRLPFTGYVYLIGQSPPTDILGDDSKDFFASLVLNDKRWKDQMDAGFFPLTISRSILKLAQMDPIRFQWIEPLFEFDVGARVGLWQAVLALFLDEAFRKSKITVERKRQLLTAQSVTRRMESEDLFCNVFAEFLTKYPRGYCDAQTMDRMLGLLVVYIQPTGFSIPQALTSIRNLRN</sequence>
<feature type="non-terminal residue" evidence="1">
    <location>
        <position position="1"/>
    </location>
</feature>
<keyword evidence="2" id="KW-1185">Reference proteome</keyword>
<organism evidence="1 2">
    <name type="scientific">Rhizopus stolonifer</name>
    <name type="common">Rhizopus nigricans</name>
    <dbReference type="NCBI Taxonomy" id="4846"/>
    <lineage>
        <taxon>Eukaryota</taxon>
        <taxon>Fungi</taxon>
        <taxon>Fungi incertae sedis</taxon>
        <taxon>Mucoromycota</taxon>
        <taxon>Mucoromycotina</taxon>
        <taxon>Mucoromycetes</taxon>
        <taxon>Mucorales</taxon>
        <taxon>Mucorineae</taxon>
        <taxon>Rhizopodaceae</taxon>
        <taxon>Rhizopus</taxon>
    </lineage>
</organism>
<proteinExistence type="predicted"/>